<proteinExistence type="predicted"/>
<dbReference type="Proteomes" id="UP001350005">
    <property type="component" value="Unassembled WGS sequence"/>
</dbReference>
<evidence type="ECO:0000313" key="1">
    <source>
        <dbReference type="EMBL" id="MEE6130243.1"/>
    </source>
</evidence>
<protein>
    <submittedName>
        <fullName evidence="1">Uncharacterized protein</fullName>
    </submittedName>
</protein>
<organism evidence="1 2">
    <name type="scientific">Chryseobacterium arthrosphaerae</name>
    <dbReference type="NCBI Taxonomy" id="651561"/>
    <lineage>
        <taxon>Bacteria</taxon>
        <taxon>Pseudomonadati</taxon>
        <taxon>Bacteroidota</taxon>
        <taxon>Flavobacteriia</taxon>
        <taxon>Flavobacteriales</taxon>
        <taxon>Weeksellaceae</taxon>
        <taxon>Chryseobacterium group</taxon>
        <taxon>Chryseobacterium</taxon>
    </lineage>
</organism>
<reference evidence="1 2" key="1">
    <citation type="submission" date="2024-01" db="EMBL/GenBank/DDBJ databases">
        <title>Whole genome of Chryseobacterium arthrosphaerae NNCa 2741.</title>
        <authorList>
            <person name="Boriskina E.V."/>
            <person name="Gordinskaya N.A."/>
            <person name="Kropotov V.S."/>
            <person name="Alekseeva A.E."/>
            <person name="Makhova M.A."/>
            <person name="Kryazhev D.V."/>
            <person name="Shkurkina I.S."/>
        </authorList>
    </citation>
    <scope>NUCLEOTIDE SEQUENCE [LARGE SCALE GENOMIC DNA]</scope>
    <source>
        <strain evidence="1 2">NNCa 2741</strain>
    </source>
</reference>
<accession>A0ABU7R615</accession>
<dbReference type="EMBL" id="JAZGJU010000082">
    <property type="protein sequence ID" value="MEE6130243.1"/>
    <property type="molecule type" value="Genomic_DNA"/>
</dbReference>
<sequence length="86" mass="10171">MNHQEKQEIFDRFAKSQGFKDWEDIQTEYHIALMSDDELKLYIFAACDLVQEEQQKRISERISNSEFQKGYPVDISSIINPENLIS</sequence>
<evidence type="ECO:0000313" key="2">
    <source>
        <dbReference type="Proteomes" id="UP001350005"/>
    </source>
</evidence>
<name>A0ABU7R615_9FLAO</name>
<dbReference type="RefSeq" id="WP_330937598.1">
    <property type="nucleotide sequence ID" value="NZ_JAZGJU010000082.1"/>
</dbReference>
<keyword evidence="2" id="KW-1185">Reference proteome</keyword>
<comment type="caution">
    <text evidence="1">The sequence shown here is derived from an EMBL/GenBank/DDBJ whole genome shotgun (WGS) entry which is preliminary data.</text>
</comment>
<gene>
    <name evidence="1" type="ORF">V2E39_22785</name>
</gene>